<dbReference type="SUPFAM" id="SSF51011">
    <property type="entry name" value="Glycosyl hydrolase domain"/>
    <property type="match status" value="1"/>
</dbReference>
<evidence type="ECO:0000259" key="10">
    <source>
        <dbReference type="PROSITE" id="PS51164"/>
    </source>
</evidence>
<organism evidence="11 12">
    <name type="scientific">Sarocladium strictum</name>
    <name type="common">Black bundle disease fungus</name>
    <name type="synonym">Acremonium strictum</name>
    <dbReference type="NCBI Taxonomy" id="5046"/>
    <lineage>
        <taxon>Eukaryota</taxon>
        <taxon>Fungi</taxon>
        <taxon>Dikarya</taxon>
        <taxon>Ascomycota</taxon>
        <taxon>Pezizomycotina</taxon>
        <taxon>Sordariomycetes</taxon>
        <taxon>Hypocreomycetidae</taxon>
        <taxon>Hypocreales</taxon>
        <taxon>Sarocladiaceae</taxon>
        <taxon>Sarocladium</taxon>
    </lineage>
</organism>
<evidence type="ECO:0000256" key="1">
    <source>
        <dbReference type="ARBA" id="ARBA00001255"/>
    </source>
</evidence>
<accession>A0AA39GEP8</accession>
<dbReference type="EC" id="3.2.1.22" evidence="4 8"/>
<evidence type="ECO:0000256" key="5">
    <source>
        <dbReference type="ARBA" id="ARBA00022729"/>
    </source>
</evidence>
<comment type="similarity">
    <text evidence="3 8">Belongs to the glycosyl hydrolase 27 family.</text>
</comment>
<dbReference type="GO" id="GO:0005975">
    <property type="term" value="P:carbohydrate metabolic process"/>
    <property type="evidence" value="ECO:0007669"/>
    <property type="project" value="InterPro"/>
</dbReference>
<dbReference type="CDD" id="cd14792">
    <property type="entry name" value="GH27"/>
    <property type="match status" value="1"/>
</dbReference>
<dbReference type="InterPro" id="IPR000111">
    <property type="entry name" value="Glyco_hydro_27/36_CS"/>
</dbReference>
<dbReference type="SUPFAM" id="SSF57180">
    <property type="entry name" value="Cellulose-binding domain"/>
    <property type="match status" value="1"/>
</dbReference>
<evidence type="ECO:0000256" key="3">
    <source>
        <dbReference type="ARBA" id="ARBA00009743"/>
    </source>
</evidence>
<keyword evidence="6 8" id="KW-0378">Hydrolase</keyword>
<dbReference type="InterPro" id="IPR013780">
    <property type="entry name" value="Glyco_hydro_b"/>
</dbReference>
<feature type="region of interest" description="Disordered" evidence="9">
    <location>
        <begin position="497"/>
        <end position="518"/>
    </location>
</feature>
<evidence type="ECO:0000256" key="8">
    <source>
        <dbReference type="RuleBase" id="RU361168"/>
    </source>
</evidence>
<dbReference type="AlphaFoldDB" id="A0AA39GEP8"/>
<comment type="caution">
    <text evidence="11">The sequence shown here is derived from an EMBL/GenBank/DDBJ whole genome shotgun (WGS) entry which is preliminary data.</text>
</comment>
<keyword evidence="5" id="KW-0732">Signal</keyword>
<evidence type="ECO:0000313" key="12">
    <source>
        <dbReference type="Proteomes" id="UP001175261"/>
    </source>
</evidence>
<keyword evidence="8" id="KW-1015">Disulfide bond</keyword>
<dbReference type="Pfam" id="PF17801">
    <property type="entry name" value="Melibiase_C"/>
    <property type="match status" value="1"/>
</dbReference>
<dbReference type="Gene3D" id="2.60.40.1180">
    <property type="entry name" value="Golgi alpha-mannosidase II"/>
    <property type="match status" value="1"/>
</dbReference>
<proteinExistence type="inferred from homology"/>
<dbReference type="InterPro" id="IPR013785">
    <property type="entry name" value="Aldolase_TIM"/>
</dbReference>
<dbReference type="InterPro" id="IPR035971">
    <property type="entry name" value="CBD_sf"/>
</dbReference>
<reference evidence="11" key="1">
    <citation type="submission" date="2022-10" db="EMBL/GenBank/DDBJ databases">
        <title>Determination and structural analysis of whole genome sequence of Sarocladium strictum F4-1.</title>
        <authorList>
            <person name="Hu L."/>
            <person name="Jiang Y."/>
        </authorList>
    </citation>
    <scope>NUCLEOTIDE SEQUENCE</scope>
    <source>
        <strain evidence="11">F4-1</strain>
    </source>
</reference>
<protein>
    <recommendedName>
        <fullName evidence="4 8">Alpha-galactosidase</fullName>
        <ecNumber evidence="4 8">3.2.1.22</ecNumber>
    </recommendedName>
    <alternativeName>
        <fullName evidence="8">Melibiase</fullName>
    </alternativeName>
</protein>
<dbReference type="PANTHER" id="PTHR11452:SF75">
    <property type="entry name" value="ALPHA-GALACTOSIDASE MEL1"/>
    <property type="match status" value="1"/>
</dbReference>
<evidence type="ECO:0000256" key="4">
    <source>
        <dbReference type="ARBA" id="ARBA00012755"/>
    </source>
</evidence>
<evidence type="ECO:0000256" key="6">
    <source>
        <dbReference type="ARBA" id="ARBA00022801"/>
    </source>
</evidence>
<feature type="domain" description="CBM1" evidence="10">
    <location>
        <begin position="528"/>
        <end position="582"/>
    </location>
</feature>
<sequence length="582" mass="62173">MAPRKQSVTTRSSLMTPVLGAAARMQLARQLALHGGASSGRRSLRSSAAMKFILNVLLLAEALQAYASQVPHQKRLDNGLGLTPPMGWSSWNVAQCASASASYALDTANKFVSLGLKDLGYSYVNIDDCWTTKSRDGSGNLVPDPSKWPNGVKTVVDQIHAMGLKFGLYGCVGTMTCAGYPGSWGHETQDARLLASWGVDFWKHDACYTPCANGQSPQTCWDPAYNTKAWYEKMRDALHSVKDTKNIYYNLCQWGRDSVWTWGASVGNSWRMSGDNWQDWASVQRIGSAAAGISQYSGPGGFNDLDMLVSSALIIGQVRTSPFEVASPTNYNQLRQIIGNNKLTENEERLHFGLWAIAKSPLILGNDLNKISSASLAIIKNKASRRAPSRKLPIHGIIDINQDKLGKAATTFRPPGSPSPVSGQIYPYWAGPLSDGVVIGLAAASGAATLSVNFKDVPGLGSGTYSWKEMYSGKTGSGTNVSFSLGSHDMAVIKVTTAGGSNSPPTTTTTTTKAATSNPPASTSAGVCVSAQWAQCGGNGWNGCKSCASGTKCTVVNGKVHLCQVTYTELADTRTEWYSQCI</sequence>
<dbReference type="GO" id="GO:0004557">
    <property type="term" value="F:alpha-galactosidase activity"/>
    <property type="evidence" value="ECO:0007669"/>
    <property type="project" value="UniProtKB-EC"/>
</dbReference>
<comment type="catalytic activity">
    <reaction evidence="1 8">
        <text>Hydrolysis of terminal, non-reducing alpha-D-galactose residues in alpha-D-galactosides, including galactose oligosaccharides, galactomannans and galactolipids.</text>
        <dbReference type="EC" id="3.2.1.22"/>
    </reaction>
</comment>
<dbReference type="GO" id="GO:0030248">
    <property type="term" value="F:cellulose binding"/>
    <property type="evidence" value="ECO:0007669"/>
    <property type="project" value="InterPro"/>
</dbReference>
<comment type="function">
    <text evidence="2">Hydrolyzes a variety of simple alpha-D-galactoside as well as more complex molecules such as oligosaccharides and polysaccharides.</text>
</comment>
<dbReference type="InterPro" id="IPR002241">
    <property type="entry name" value="Glyco_hydro_27"/>
</dbReference>
<dbReference type="InterPro" id="IPR041233">
    <property type="entry name" value="Melibiase_C"/>
</dbReference>
<keyword evidence="12" id="KW-1185">Reference proteome</keyword>
<dbReference type="EMBL" id="JAPDFR010000007">
    <property type="protein sequence ID" value="KAK0384702.1"/>
    <property type="molecule type" value="Genomic_DNA"/>
</dbReference>
<dbReference type="PROSITE" id="PS51164">
    <property type="entry name" value="CBM1_2"/>
    <property type="match status" value="1"/>
</dbReference>
<evidence type="ECO:0000256" key="2">
    <source>
        <dbReference type="ARBA" id="ARBA00003969"/>
    </source>
</evidence>
<dbReference type="GO" id="GO:0005576">
    <property type="term" value="C:extracellular region"/>
    <property type="evidence" value="ECO:0007669"/>
    <property type="project" value="InterPro"/>
</dbReference>
<dbReference type="SMART" id="SM00236">
    <property type="entry name" value="fCBD"/>
    <property type="match status" value="1"/>
</dbReference>
<dbReference type="InterPro" id="IPR017853">
    <property type="entry name" value="GH"/>
</dbReference>
<dbReference type="Pfam" id="PF00734">
    <property type="entry name" value="CBM_1"/>
    <property type="match status" value="1"/>
</dbReference>
<dbReference type="InterPro" id="IPR000254">
    <property type="entry name" value="CBD"/>
</dbReference>
<dbReference type="PANTHER" id="PTHR11452">
    <property type="entry name" value="ALPHA-GALACTOSIDASE/ALPHA-N-ACETYLGALACTOSAMINIDASE"/>
    <property type="match status" value="1"/>
</dbReference>
<dbReference type="Proteomes" id="UP001175261">
    <property type="component" value="Unassembled WGS sequence"/>
</dbReference>
<name>A0AA39GEP8_SARSR</name>
<keyword evidence="7 8" id="KW-0326">Glycosidase</keyword>
<dbReference type="Pfam" id="PF16499">
    <property type="entry name" value="Melibiase_2"/>
    <property type="match status" value="2"/>
</dbReference>
<dbReference type="PROSITE" id="PS00512">
    <property type="entry name" value="ALPHA_GALACTOSIDASE"/>
    <property type="match status" value="1"/>
</dbReference>
<evidence type="ECO:0000256" key="9">
    <source>
        <dbReference type="SAM" id="MobiDB-lite"/>
    </source>
</evidence>
<evidence type="ECO:0000313" key="11">
    <source>
        <dbReference type="EMBL" id="KAK0384702.1"/>
    </source>
</evidence>
<evidence type="ECO:0000256" key="7">
    <source>
        <dbReference type="ARBA" id="ARBA00023295"/>
    </source>
</evidence>
<dbReference type="SUPFAM" id="SSF51445">
    <property type="entry name" value="(Trans)glycosidases"/>
    <property type="match status" value="1"/>
</dbReference>
<dbReference type="PRINTS" id="PR00740">
    <property type="entry name" value="GLHYDRLASE27"/>
</dbReference>
<dbReference type="Gene3D" id="3.20.20.70">
    <property type="entry name" value="Aldolase class I"/>
    <property type="match status" value="1"/>
</dbReference>
<gene>
    <name evidence="11" type="ORF">NLU13_7180</name>
</gene>